<dbReference type="InParanoid" id="H2Y5T1"/>
<reference evidence="1" key="3">
    <citation type="submission" date="2025-09" db="UniProtKB">
        <authorList>
            <consortium name="Ensembl"/>
        </authorList>
    </citation>
    <scope>IDENTIFICATION</scope>
</reference>
<reference evidence="2" key="1">
    <citation type="submission" date="2003-08" db="EMBL/GenBank/DDBJ databases">
        <authorList>
            <person name="Birren B."/>
            <person name="Nusbaum C."/>
            <person name="Abebe A."/>
            <person name="Abouelleil A."/>
            <person name="Adekoya E."/>
            <person name="Ait-zahra M."/>
            <person name="Allen N."/>
            <person name="Allen T."/>
            <person name="An P."/>
            <person name="Anderson M."/>
            <person name="Anderson S."/>
            <person name="Arachchi H."/>
            <person name="Armbruster J."/>
            <person name="Bachantsang P."/>
            <person name="Baldwin J."/>
            <person name="Barry A."/>
            <person name="Bayul T."/>
            <person name="Blitshsteyn B."/>
            <person name="Bloom T."/>
            <person name="Blye J."/>
            <person name="Boguslavskiy L."/>
            <person name="Borowsky M."/>
            <person name="Boukhgalter B."/>
            <person name="Brunache A."/>
            <person name="Butler J."/>
            <person name="Calixte N."/>
            <person name="Calvo S."/>
            <person name="Camarata J."/>
            <person name="Campo K."/>
            <person name="Chang J."/>
            <person name="Cheshatsang Y."/>
            <person name="Citroen M."/>
            <person name="Collymore A."/>
            <person name="Considine T."/>
            <person name="Cook A."/>
            <person name="Cooke P."/>
            <person name="Corum B."/>
            <person name="Cuomo C."/>
            <person name="David R."/>
            <person name="Dawoe T."/>
            <person name="Degray S."/>
            <person name="Dodge S."/>
            <person name="Dooley K."/>
            <person name="Dorje P."/>
            <person name="Dorjee K."/>
            <person name="Dorris L."/>
            <person name="Duffey N."/>
            <person name="Dupes A."/>
            <person name="Elkins T."/>
            <person name="Engels R."/>
            <person name="Erickson J."/>
            <person name="Farina A."/>
            <person name="Faro S."/>
            <person name="Ferreira P."/>
            <person name="Fischer H."/>
            <person name="Fitzgerald M."/>
            <person name="Foley K."/>
            <person name="Gage D."/>
            <person name="Galagan J."/>
            <person name="Gearin G."/>
            <person name="Gnerre S."/>
            <person name="Gnirke A."/>
            <person name="Goyette A."/>
            <person name="Graham J."/>
            <person name="Grandbois E."/>
            <person name="Gyaltsen K."/>
            <person name="Hafez N."/>
            <person name="Hagopian D."/>
            <person name="Hagos B."/>
            <person name="Hall J."/>
            <person name="Hatcher B."/>
            <person name="Heller A."/>
            <person name="Higgins H."/>
            <person name="Honan T."/>
            <person name="Horn A."/>
            <person name="Houde N."/>
            <person name="Hughes L."/>
            <person name="Hulme W."/>
            <person name="Husby E."/>
            <person name="Iliev I."/>
            <person name="Jaffe D."/>
            <person name="Jones C."/>
            <person name="Kamal M."/>
            <person name="Kamat A."/>
            <person name="Kamvysselis M."/>
            <person name="Karlsson E."/>
            <person name="Kells C."/>
            <person name="Kieu A."/>
            <person name="Kisner P."/>
            <person name="Kodira C."/>
            <person name="Kulbokas E."/>
            <person name="Labutti K."/>
            <person name="Lama D."/>
            <person name="Landers T."/>
            <person name="Leger J."/>
            <person name="Levine S."/>
            <person name="Lewis D."/>
            <person name="Lewis T."/>
            <person name="Lindblad-toh K."/>
            <person name="Liu X."/>
            <person name="Lokyitsang T."/>
            <person name="Lokyitsang Y."/>
            <person name="Lucien O."/>
            <person name="Lui A."/>
            <person name="Ma L.J."/>
            <person name="Mabbitt R."/>
            <person name="Macdonald J."/>
            <person name="Maclean C."/>
            <person name="Major J."/>
            <person name="Manning J."/>
            <person name="Marabella R."/>
            <person name="Maru K."/>
            <person name="Matthews C."/>
            <person name="Mauceli E."/>
            <person name="Mccarthy M."/>
            <person name="Mcdonough S."/>
            <person name="Mcghee T."/>
            <person name="Meldrim J."/>
            <person name="Meneus L."/>
            <person name="Mesirov J."/>
            <person name="Mihalev A."/>
            <person name="Mihova T."/>
            <person name="Mikkelsen T."/>
            <person name="Mlenga V."/>
            <person name="Moru K."/>
            <person name="Mozes J."/>
            <person name="Mulrain L."/>
            <person name="Munson G."/>
            <person name="Naylor J."/>
            <person name="Newes C."/>
            <person name="Nguyen C."/>
            <person name="Nguyen N."/>
            <person name="Nguyen T."/>
            <person name="Nicol R."/>
            <person name="Nielsen C."/>
            <person name="Nizzari M."/>
            <person name="Norbu C."/>
            <person name="Norbu N."/>
            <person name="O'donnell P."/>
            <person name="Okoawo O."/>
            <person name="O'leary S."/>
            <person name="Omotosho B."/>
            <person name="O'neill K."/>
            <person name="Osman S."/>
            <person name="Parker S."/>
            <person name="Perrin D."/>
            <person name="Phunkhang P."/>
            <person name="Piqani B."/>
            <person name="Purcell S."/>
            <person name="Rachupka T."/>
            <person name="Ramasamy U."/>
            <person name="Rameau R."/>
            <person name="Ray V."/>
            <person name="Raymond C."/>
            <person name="Retta R."/>
            <person name="Richardson S."/>
            <person name="Rise C."/>
            <person name="Rodriguez J."/>
            <person name="Rogers J."/>
            <person name="Rogov P."/>
            <person name="Rutman M."/>
            <person name="Schupbach R."/>
            <person name="Seaman C."/>
            <person name="Settipalli S."/>
            <person name="Sharpe T."/>
            <person name="Sheridan J."/>
            <person name="Sherpa N."/>
            <person name="Shi J."/>
            <person name="Smirnov S."/>
            <person name="Smith C."/>
            <person name="Sougnez C."/>
            <person name="Spencer B."/>
            <person name="Stalker J."/>
            <person name="Stange-thomann N."/>
            <person name="Stavropoulos S."/>
            <person name="Stetson K."/>
            <person name="Stone C."/>
            <person name="Stone S."/>
            <person name="Stubbs M."/>
            <person name="Talamas J."/>
            <person name="Tchuinga P."/>
            <person name="Tenzing P."/>
            <person name="Tesfaye S."/>
            <person name="Theodore J."/>
            <person name="Thoulutsang Y."/>
            <person name="Topham K."/>
            <person name="Towey S."/>
            <person name="Tsamla T."/>
            <person name="Tsomo N."/>
            <person name="Vallee D."/>
            <person name="Vassiliev H."/>
            <person name="Venkataraman V."/>
            <person name="Vinson J."/>
            <person name="Vo A."/>
            <person name="Wade C."/>
            <person name="Wang S."/>
            <person name="Wangchuk T."/>
            <person name="Wangdi T."/>
            <person name="Whittaker C."/>
            <person name="Wilkinson J."/>
            <person name="Wu Y."/>
            <person name="Wyman D."/>
            <person name="Yadav S."/>
            <person name="Yang S."/>
            <person name="Yang X."/>
            <person name="Yeager S."/>
            <person name="Yee E."/>
            <person name="Young G."/>
            <person name="Zainoun J."/>
            <person name="Zembeck L."/>
            <person name="Zimmer A."/>
            <person name="Zody M."/>
            <person name="Lander E."/>
        </authorList>
    </citation>
    <scope>NUCLEOTIDE SEQUENCE [LARGE SCALE GENOMIC DNA]</scope>
</reference>
<protein>
    <submittedName>
        <fullName evidence="1">Uncharacterized protein</fullName>
    </submittedName>
</protein>
<evidence type="ECO:0000313" key="2">
    <source>
        <dbReference type="Proteomes" id="UP000007875"/>
    </source>
</evidence>
<accession>H2Y5T1</accession>
<sequence length="84" mass="9372">DIASRRGCNVTLSAYVWQLLRQWHLVCQPPLLRRFHPKRRPVSNATTPFPESPALVYEAAPQQIGVNFAGFRPLHPSHAPGGSC</sequence>
<dbReference type="Ensembl" id="ENSCSAVT00000000686.1">
    <property type="protein sequence ID" value="ENSCSAVP00000000679.1"/>
    <property type="gene ID" value="ENSCSAVG00000000377.1"/>
</dbReference>
<dbReference type="HOGENOM" id="CLU_2533195_0_0_1"/>
<reference evidence="1" key="2">
    <citation type="submission" date="2025-08" db="UniProtKB">
        <authorList>
            <consortium name="Ensembl"/>
        </authorList>
    </citation>
    <scope>IDENTIFICATION</scope>
</reference>
<dbReference type="Proteomes" id="UP000007875">
    <property type="component" value="Unassembled WGS sequence"/>
</dbReference>
<name>H2Y5T1_CIOSA</name>
<keyword evidence="2" id="KW-1185">Reference proteome</keyword>
<organism evidence="1 2">
    <name type="scientific">Ciona savignyi</name>
    <name type="common">Pacific transparent sea squirt</name>
    <dbReference type="NCBI Taxonomy" id="51511"/>
    <lineage>
        <taxon>Eukaryota</taxon>
        <taxon>Metazoa</taxon>
        <taxon>Chordata</taxon>
        <taxon>Tunicata</taxon>
        <taxon>Ascidiacea</taxon>
        <taxon>Phlebobranchia</taxon>
        <taxon>Cionidae</taxon>
        <taxon>Ciona</taxon>
    </lineage>
</organism>
<dbReference type="AlphaFoldDB" id="H2Y5T1"/>
<proteinExistence type="predicted"/>
<evidence type="ECO:0000313" key="1">
    <source>
        <dbReference type="Ensembl" id="ENSCSAVP00000000679.1"/>
    </source>
</evidence>